<dbReference type="Proteomes" id="UP000011518">
    <property type="component" value="Unassembled WGS sequence"/>
</dbReference>
<dbReference type="AlphaFoldDB" id="L9LAY8"/>
<dbReference type="InParanoid" id="L9LAY8"/>
<gene>
    <name evidence="1" type="ORF">TREES_T100008366</name>
</gene>
<evidence type="ECO:0000313" key="1">
    <source>
        <dbReference type="EMBL" id="ELW72255.1"/>
    </source>
</evidence>
<reference evidence="2" key="1">
    <citation type="submission" date="2012-07" db="EMBL/GenBank/DDBJ databases">
        <title>Genome of the Chinese tree shrew, a rising model animal genetically related to primates.</title>
        <authorList>
            <person name="Zhang G."/>
            <person name="Fan Y."/>
            <person name="Yao Y."/>
            <person name="Huang Z."/>
        </authorList>
    </citation>
    <scope>NUCLEOTIDE SEQUENCE [LARGE SCALE GENOMIC DNA]</scope>
</reference>
<accession>L9LAY8</accession>
<sequence length="143" mass="15232">MEIPPSPALQEVRSSSLSGPLFVSITPALYDPGCDGTAMGCWKSSLLLEAKSGSVAEVKTKGGKLKKTRAGHRCCHVEDTGGLERVPGAWWWLRVDAHPPLIKGGIAFAKGIRTTPPGLSREDGITQNVLDIEGSVKDKLHGF</sequence>
<keyword evidence="2" id="KW-1185">Reference proteome</keyword>
<organism evidence="1 2">
    <name type="scientific">Tupaia chinensis</name>
    <name type="common">Chinese tree shrew</name>
    <name type="synonym">Tupaia belangeri chinensis</name>
    <dbReference type="NCBI Taxonomy" id="246437"/>
    <lineage>
        <taxon>Eukaryota</taxon>
        <taxon>Metazoa</taxon>
        <taxon>Chordata</taxon>
        <taxon>Craniata</taxon>
        <taxon>Vertebrata</taxon>
        <taxon>Euteleostomi</taxon>
        <taxon>Mammalia</taxon>
        <taxon>Eutheria</taxon>
        <taxon>Euarchontoglires</taxon>
        <taxon>Scandentia</taxon>
        <taxon>Tupaiidae</taxon>
        <taxon>Tupaia</taxon>
    </lineage>
</organism>
<name>L9LAY8_TUPCH</name>
<evidence type="ECO:0000313" key="2">
    <source>
        <dbReference type="Proteomes" id="UP000011518"/>
    </source>
</evidence>
<dbReference type="EMBL" id="KB320434">
    <property type="protein sequence ID" value="ELW72255.1"/>
    <property type="molecule type" value="Genomic_DNA"/>
</dbReference>
<reference evidence="2" key="2">
    <citation type="journal article" date="2013" name="Nat. Commun.">
        <title>Genome of the Chinese tree shrew.</title>
        <authorList>
            <person name="Fan Y."/>
            <person name="Huang Z.Y."/>
            <person name="Cao C.C."/>
            <person name="Chen C.S."/>
            <person name="Chen Y.X."/>
            <person name="Fan D.D."/>
            <person name="He J."/>
            <person name="Hou H.L."/>
            <person name="Hu L."/>
            <person name="Hu X.T."/>
            <person name="Jiang X.T."/>
            <person name="Lai R."/>
            <person name="Lang Y.S."/>
            <person name="Liang B."/>
            <person name="Liao S.G."/>
            <person name="Mu D."/>
            <person name="Ma Y.Y."/>
            <person name="Niu Y.Y."/>
            <person name="Sun X.Q."/>
            <person name="Xia J.Q."/>
            <person name="Xiao J."/>
            <person name="Xiong Z.Q."/>
            <person name="Xu L."/>
            <person name="Yang L."/>
            <person name="Zhang Y."/>
            <person name="Zhao W."/>
            <person name="Zhao X.D."/>
            <person name="Zheng Y.T."/>
            <person name="Zhou J.M."/>
            <person name="Zhu Y.B."/>
            <person name="Zhang G.J."/>
            <person name="Wang J."/>
            <person name="Yao Y.G."/>
        </authorList>
    </citation>
    <scope>NUCLEOTIDE SEQUENCE [LARGE SCALE GENOMIC DNA]</scope>
</reference>
<protein>
    <submittedName>
        <fullName evidence="1">Uncharacterized protein</fullName>
    </submittedName>
</protein>
<proteinExistence type="predicted"/>